<proteinExistence type="predicted"/>
<keyword evidence="2" id="KW-1185">Reference proteome</keyword>
<sequence length="64" mass="7403">MNSEIHDTLMKEAEGQICHKTEETEAPDVREYRERWLNNLNPEDLAAFYVKKPAESAGEFGHLL</sequence>
<organism evidence="1 2">
    <name type="scientific">Venustampulla echinocandica</name>
    <dbReference type="NCBI Taxonomy" id="2656787"/>
    <lineage>
        <taxon>Eukaryota</taxon>
        <taxon>Fungi</taxon>
        <taxon>Dikarya</taxon>
        <taxon>Ascomycota</taxon>
        <taxon>Pezizomycotina</taxon>
        <taxon>Leotiomycetes</taxon>
        <taxon>Helotiales</taxon>
        <taxon>Pleuroascaceae</taxon>
        <taxon>Venustampulla</taxon>
    </lineage>
</organism>
<dbReference type="AlphaFoldDB" id="A0A370TUD6"/>
<dbReference type="GeneID" id="43596330"/>
<dbReference type="Proteomes" id="UP000254866">
    <property type="component" value="Unassembled WGS sequence"/>
</dbReference>
<dbReference type="RefSeq" id="XP_031871797.1">
    <property type="nucleotide sequence ID" value="XM_032012104.1"/>
</dbReference>
<dbReference type="EMBL" id="NPIC01000002">
    <property type="protein sequence ID" value="RDL39141.1"/>
    <property type="molecule type" value="Genomic_DNA"/>
</dbReference>
<name>A0A370TUD6_9HELO</name>
<reference evidence="1 2" key="1">
    <citation type="journal article" date="2018" name="IMA Fungus">
        <title>IMA Genome-F 9: Draft genome sequence of Annulohypoxylon stygium, Aspergillus mulundensis, Berkeleyomyces basicola (syn. Thielaviopsis basicola), Ceratocystis smalleyi, two Cercospora beticola strains, Coleophoma cylindrospora, Fusarium fracticaudum, Phialophora cf. hyalina, and Morchella septimelata.</title>
        <authorList>
            <person name="Wingfield B.D."/>
            <person name="Bills G.F."/>
            <person name="Dong Y."/>
            <person name="Huang W."/>
            <person name="Nel W.J."/>
            <person name="Swalarsk-Parry B.S."/>
            <person name="Vaghefi N."/>
            <person name="Wilken P.M."/>
            <person name="An Z."/>
            <person name="de Beer Z.W."/>
            <person name="De Vos L."/>
            <person name="Chen L."/>
            <person name="Duong T.A."/>
            <person name="Gao Y."/>
            <person name="Hammerbacher A."/>
            <person name="Kikkert J.R."/>
            <person name="Li Y."/>
            <person name="Li H."/>
            <person name="Li K."/>
            <person name="Li Q."/>
            <person name="Liu X."/>
            <person name="Ma X."/>
            <person name="Naidoo K."/>
            <person name="Pethybridge S.J."/>
            <person name="Sun J."/>
            <person name="Steenkamp E.T."/>
            <person name="van der Nest M.A."/>
            <person name="van Wyk S."/>
            <person name="Wingfield M.J."/>
            <person name="Xiong C."/>
            <person name="Yue Q."/>
            <person name="Zhang X."/>
        </authorList>
    </citation>
    <scope>NUCLEOTIDE SEQUENCE [LARGE SCALE GENOMIC DNA]</scope>
    <source>
        <strain evidence="1 2">BP 5553</strain>
    </source>
</reference>
<protein>
    <submittedName>
        <fullName evidence="1">Uncharacterized protein</fullName>
    </submittedName>
</protein>
<accession>A0A370TUD6</accession>
<comment type="caution">
    <text evidence="1">The sequence shown here is derived from an EMBL/GenBank/DDBJ whole genome shotgun (WGS) entry which is preliminary data.</text>
</comment>
<evidence type="ECO:0000313" key="2">
    <source>
        <dbReference type="Proteomes" id="UP000254866"/>
    </source>
</evidence>
<gene>
    <name evidence="1" type="ORF">BP5553_03481</name>
</gene>
<evidence type="ECO:0000313" key="1">
    <source>
        <dbReference type="EMBL" id="RDL39141.1"/>
    </source>
</evidence>